<dbReference type="Gene3D" id="3.40.50.1700">
    <property type="entry name" value="Glycoside hydrolase family 3 C-terminal domain"/>
    <property type="match status" value="1"/>
</dbReference>
<dbReference type="Pfam" id="PF14310">
    <property type="entry name" value="Fn3-like"/>
    <property type="match status" value="1"/>
</dbReference>
<evidence type="ECO:0000313" key="16">
    <source>
        <dbReference type="EMBL" id="KKA26832.1"/>
    </source>
</evidence>
<feature type="chain" id="PRO_5002482458" description="Beta-glucosidase cel3A" evidence="14">
    <location>
        <begin position="21"/>
        <end position="883"/>
    </location>
</feature>
<comment type="similarity">
    <text evidence="3">Belongs to the glycosyl hydrolase 3 family.</text>
</comment>
<dbReference type="InterPro" id="IPR050288">
    <property type="entry name" value="Cellulose_deg_GH3"/>
</dbReference>
<keyword evidence="7" id="KW-0119">Carbohydrate metabolism</keyword>
<dbReference type="InterPro" id="IPR017853">
    <property type="entry name" value="GH"/>
</dbReference>
<sequence>MHKLSVFASALLAAVSQSSAAAIYPRQNSTDNEGLNHAKSDAFYPSPWMDPEAMGWEEAYQKAKAFVSQMTLLEKVNLTTGTGWQADLCVGNVGALPRLGMRGLCLQDSPTGVRLADYVSVFPSGQLSAATFSRDLIHKRGEAIGREQRAKGVDVMLGPVAGPLGRTPAAGRNWEGFSPDPYLTGVGMEESIRGIQEKGGVIACAKHWIGNEQEHFRQQSEAASYGVDIAAAISSNIGDRAMHELYMWPFANAVRAGVGAFMCSYNQVNNSYACQNSKLNNDLLKGELGFQGFVMSDWQAQHTGVASAVAGLDMAMPGDNLMGSGHSFWGANLTLAVVNGTLPEWRIDDMAMRIMASFFKVGMVPDQMPEVGFSAWTRDTFNYRNWAGQEGWEQVNQHVDARNGKKHAELIREIGAKGTVLLKNNGVLPLNKPKFLAVIGEDAGPNLWGPNGCSDRGCDNGTLGMAWGSGSTDFTYLVTPDNALTWQAIEDGSRYESILTNYAWKQTKALVQQPDATAIVFVNADSGEGYIEVDGNIGDRNNLTLWHNGDDLIKNVSSVCDNVIVVIHSTGPVLVNEWYQHPNISAILWAGVPGQESGRAITDVLYGRVNPAGRSPFTWGPSAESYGTSIIYTPNEGHAAPQDNFNEGLFIDYRYFDKVAPNKNDVGAPIYEFGYGLSYTTFEYSNLQIKAVGNSTTYVPTTGKTIPAPVLGNFSTNLEDYQFPEGFHAQKMFLYPYVNGTDAAAASQDVNYGMAGDKFLPPHALDGSSQPRLRSSGAPGGNPQLWDVLYEVSATITNTGSLEGDEVPQLYVNLGSPDEPPKVLRGFDRLTIKPGQCATFKAQLTRRDLSIWDVAQQDWVIENTAKTVYIGSSSRNLHLTGSL</sequence>
<dbReference type="InterPro" id="IPR036962">
    <property type="entry name" value="Glyco_hydro_3_N_sf"/>
</dbReference>
<dbReference type="PANTHER" id="PTHR42715">
    <property type="entry name" value="BETA-GLUCOSIDASE"/>
    <property type="match status" value="1"/>
</dbReference>
<keyword evidence="6" id="KW-0325">Glycoprotein</keyword>
<keyword evidence="9" id="KW-0624">Polysaccharide degradation</keyword>
<dbReference type="GO" id="GO:0009251">
    <property type="term" value="P:glucan catabolic process"/>
    <property type="evidence" value="ECO:0007669"/>
    <property type="project" value="TreeGrafter"/>
</dbReference>
<dbReference type="InterPro" id="IPR026891">
    <property type="entry name" value="Fn3-like"/>
</dbReference>
<evidence type="ECO:0000256" key="10">
    <source>
        <dbReference type="ARBA" id="ARBA00070030"/>
    </source>
</evidence>
<dbReference type="FunFam" id="3.40.50.1700:FF:000003">
    <property type="entry name" value="Probable beta-glucosidase"/>
    <property type="match status" value="1"/>
</dbReference>
<evidence type="ECO:0000256" key="3">
    <source>
        <dbReference type="ARBA" id="ARBA00005336"/>
    </source>
</evidence>
<evidence type="ECO:0000256" key="11">
    <source>
        <dbReference type="ARBA" id="ARBA00078013"/>
    </source>
</evidence>
<dbReference type="Gene3D" id="3.20.20.300">
    <property type="entry name" value="Glycoside hydrolase, family 3, N-terminal domain"/>
    <property type="match status" value="1"/>
</dbReference>
<keyword evidence="8" id="KW-0326">Glycosidase</keyword>
<evidence type="ECO:0000256" key="1">
    <source>
        <dbReference type="ARBA" id="ARBA00000448"/>
    </source>
</evidence>
<proteinExistence type="inferred from homology"/>
<evidence type="ECO:0000256" key="6">
    <source>
        <dbReference type="ARBA" id="ARBA00023180"/>
    </source>
</evidence>
<dbReference type="EMBL" id="LAEV01001971">
    <property type="protein sequence ID" value="KKA26832.1"/>
    <property type="molecule type" value="Genomic_DNA"/>
</dbReference>
<dbReference type="Proteomes" id="UP000033483">
    <property type="component" value="Unassembled WGS sequence"/>
</dbReference>
<comment type="caution">
    <text evidence="16">The sequence shown here is derived from an EMBL/GenBank/DDBJ whole genome shotgun (WGS) entry which is preliminary data.</text>
</comment>
<dbReference type="AlphaFoldDB" id="A0A0F4Z8J0"/>
<keyword evidence="17" id="KW-1185">Reference proteome</keyword>
<dbReference type="Pfam" id="PF01915">
    <property type="entry name" value="Glyco_hydro_3_C"/>
    <property type="match status" value="1"/>
</dbReference>
<dbReference type="Pfam" id="PF00933">
    <property type="entry name" value="Glyco_hydro_3"/>
    <property type="match status" value="1"/>
</dbReference>
<gene>
    <name evidence="16" type="ORF">TD95_000775</name>
</gene>
<feature type="domain" description="Fibronectin type III-like" evidence="15">
    <location>
        <begin position="806"/>
        <end position="874"/>
    </location>
</feature>
<dbReference type="InterPro" id="IPR036881">
    <property type="entry name" value="Glyco_hydro_3_C_sf"/>
</dbReference>
<dbReference type="OrthoDB" id="416222at2759"/>
<evidence type="ECO:0000256" key="13">
    <source>
        <dbReference type="ARBA" id="ARBA00083611"/>
    </source>
</evidence>
<evidence type="ECO:0000313" key="17">
    <source>
        <dbReference type="Proteomes" id="UP000033483"/>
    </source>
</evidence>
<evidence type="ECO:0000259" key="15">
    <source>
        <dbReference type="SMART" id="SM01217"/>
    </source>
</evidence>
<dbReference type="EC" id="3.2.1.21" evidence="4"/>
<dbReference type="PRINTS" id="PR00133">
    <property type="entry name" value="GLHYDRLASE3"/>
</dbReference>
<evidence type="ECO:0000256" key="2">
    <source>
        <dbReference type="ARBA" id="ARBA00004987"/>
    </source>
</evidence>
<dbReference type="PANTHER" id="PTHR42715:SF29">
    <property type="entry name" value="BETA-GLUCOSIDASE A-RELATED"/>
    <property type="match status" value="1"/>
</dbReference>
<evidence type="ECO:0000256" key="4">
    <source>
        <dbReference type="ARBA" id="ARBA00012744"/>
    </source>
</evidence>
<dbReference type="Gene3D" id="2.60.40.10">
    <property type="entry name" value="Immunoglobulins"/>
    <property type="match status" value="1"/>
</dbReference>
<dbReference type="FunFam" id="3.20.20.300:FF:000002">
    <property type="entry name" value="Probable beta-glucosidase"/>
    <property type="match status" value="1"/>
</dbReference>
<organism evidence="16 17">
    <name type="scientific">Thielaviopsis punctulata</name>
    <dbReference type="NCBI Taxonomy" id="72032"/>
    <lineage>
        <taxon>Eukaryota</taxon>
        <taxon>Fungi</taxon>
        <taxon>Dikarya</taxon>
        <taxon>Ascomycota</taxon>
        <taxon>Pezizomycotina</taxon>
        <taxon>Sordariomycetes</taxon>
        <taxon>Hypocreomycetidae</taxon>
        <taxon>Microascales</taxon>
        <taxon>Ceratocystidaceae</taxon>
        <taxon>Thielaviopsis</taxon>
    </lineage>
</organism>
<feature type="signal peptide" evidence="14">
    <location>
        <begin position="1"/>
        <end position="20"/>
    </location>
</feature>
<evidence type="ECO:0000256" key="7">
    <source>
        <dbReference type="ARBA" id="ARBA00023277"/>
    </source>
</evidence>
<evidence type="ECO:0000256" key="9">
    <source>
        <dbReference type="ARBA" id="ARBA00023326"/>
    </source>
</evidence>
<comment type="pathway">
    <text evidence="2">Glycan metabolism; cellulose degradation.</text>
</comment>
<dbReference type="GO" id="GO:0008422">
    <property type="term" value="F:beta-glucosidase activity"/>
    <property type="evidence" value="ECO:0007669"/>
    <property type="project" value="UniProtKB-EC"/>
</dbReference>
<dbReference type="SUPFAM" id="SSF52279">
    <property type="entry name" value="Beta-D-glucan exohydrolase, C-terminal domain"/>
    <property type="match status" value="1"/>
</dbReference>
<protein>
    <recommendedName>
        <fullName evidence="10">Beta-glucosidase cel3A</fullName>
        <ecNumber evidence="4">3.2.1.21</ecNumber>
    </recommendedName>
    <alternativeName>
        <fullName evidence="11">Beta-D-glucoside glucohydrolase cel3A</fullName>
    </alternativeName>
    <alternativeName>
        <fullName evidence="13">Cellobiase cel3A</fullName>
    </alternativeName>
    <alternativeName>
        <fullName evidence="12">Gentiobiase cel3A</fullName>
    </alternativeName>
</protein>
<name>A0A0F4Z8J0_9PEZI</name>
<dbReference type="SMART" id="SM01217">
    <property type="entry name" value="Fn3_like"/>
    <property type="match status" value="1"/>
</dbReference>
<evidence type="ECO:0000256" key="14">
    <source>
        <dbReference type="SAM" id="SignalP"/>
    </source>
</evidence>
<evidence type="ECO:0000256" key="12">
    <source>
        <dbReference type="ARBA" id="ARBA00083231"/>
    </source>
</evidence>
<comment type="catalytic activity">
    <reaction evidence="1">
        <text>Hydrolysis of terminal, non-reducing beta-D-glucosyl residues with release of beta-D-glucose.</text>
        <dbReference type="EC" id="3.2.1.21"/>
    </reaction>
</comment>
<keyword evidence="5" id="KW-0378">Hydrolase</keyword>
<accession>A0A0F4Z8J0</accession>
<dbReference type="InterPro" id="IPR013783">
    <property type="entry name" value="Ig-like_fold"/>
</dbReference>
<keyword evidence="14" id="KW-0732">Signal</keyword>
<evidence type="ECO:0000256" key="8">
    <source>
        <dbReference type="ARBA" id="ARBA00023295"/>
    </source>
</evidence>
<dbReference type="InterPro" id="IPR002772">
    <property type="entry name" value="Glyco_hydro_3_C"/>
</dbReference>
<reference evidence="16 17" key="1">
    <citation type="submission" date="2015-03" db="EMBL/GenBank/DDBJ databases">
        <authorList>
            <person name="Radwan O."/>
            <person name="Al-Naeli F.A."/>
            <person name="Rendon G.A."/>
            <person name="Fields C."/>
        </authorList>
    </citation>
    <scope>NUCLEOTIDE SEQUENCE [LARGE SCALE GENOMIC DNA]</scope>
    <source>
        <strain evidence="16">CR-DP1</strain>
    </source>
</reference>
<evidence type="ECO:0000256" key="5">
    <source>
        <dbReference type="ARBA" id="ARBA00022801"/>
    </source>
</evidence>
<dbReference type="InterPro" id="IPR001764">
    <property type="entry name" value="Glyco_hydro_3_N"/>
</dbReference>
<dbReference type="SUPFAM" id="SSF51445">
    <property type="entry name" value="(Trans)glycosidases"/>
    <property type="match status" value="1"/>
</dbReference>